<dbReference type="RefSeq" id="WP_394481147.1">
    <property type="nucleotide sequence ID" value="NZ_JBIGHV010000006.1"/>
</dbReference>
<dbReference type="Proteomes" id="UP001606210">
    <property type="component" value="Unassembled WGS sequence"/>
</dbReference>
<organism evidence="1 2">
    <name type="scientific">Pelomonas parva</name>
    <dbReference type="NCBI Taxonomy" id="3299032"/>
    <lineage>
        <taxon>Bacteria</taxon>
        <taxon>Pseudomonadati</taxon>
        <taxon>Pseudomonadota</taxon>
        <taxon>Betaproteobacteria</taxon>
        <taxon>Burkholderiales</taxon>
        <taxon>Sphaerotilaceae</taxon>
        <taxon>Roseateles</taxon>
    </lineage>
</organism>
<keyword evidence="2" id="KW-1185">Reference proteome</keyword>
<evidence type="ECO:0000313" key="2">
    <source>
        <dbReference type="Proteomes" id="UP001606210"/>
    </source>
</evidence>
<name>A0ABW7F810_9BURK</name>
<protein>
    <submittedName>
        <fullName evidence="1">DUF5397 family protein</fullName>
    </submittedName>
</protein>
<evidence type="ECO:0000313" key="1">
    <source>
        <dbReference type="EMBL" id="MFG6431800.1"/>
    </source>
</evidence>
<gene>
    <name evidence="1" type="ORF">ACG00Y_17900</name>
</gene>
<reference evidence="1 2" key="1">
    <citation type="submission" date="2024-08" db="EMBL/GenBank/DDBJ databases">
        <authorList>
            <person name="Lu H."/>
        </authorList>
    </citation>
    <scope>NUCLEOTIDE SEQUENCE [LARGE SCALE GENOMIC DNA]</scope>
    <source>
        <strain evidence="1 2">LYH14W</strain>
    </source>
</reference>
<sequence length="66" mass="7488">MQVEIAPPSIPVGQFKTFGRYGPAYEIIKPLRQLEDGDWMVDIVMVETGEHAEYRLTSINDDPDAH</sequence>
<dbReference type="EMBL" id="JBIGHV010000006">
    <property type="protein sequence ID" value="MFG6431800.1"/>
    <property type="molecule type" value="Genomic_DNA"/>
</dbReference>
<dbReference type="Pfam" id="PF17375">
    <property type="entry name" value="DUF5397"/>
    <property type="match status" value="1"/>
</dbReference>
<accession>A0ABW7F810</accession>
<dbReference type="InterPro" id="IPR035335">
    <property type="entry name" value="DUF5397"/>
</dbReference>
<comment type="caution">
    <text evidence="1">The sequence shown here is derived from an EMBL/GenBank/DDBJ whole genome shotgun (WGS) entry which is preliminary data.</text>
</comment>
<proteinExistence type="predicted"/>